<dbReference type="Gene3D" id="3.90.1150.10">
    <property type="entry name" value="Aspartate Aminotransferase, domain 1"/>
    <property type="match status" value="1"/>
</dbReference>
<evidence type="ECO:0000313" key="4">
    <source>
        <dbReference type="EMBL" id="ERT06748.1"/>
    </source>
</evidence>
<dbReference type="InterPro" id="IPR005814">
    <property type="entry name" value="Aminotrans_3"/>
</dbReference>
<sequence length="498" mass="54871">MQLQTKDTNNLEQSHIETLIQDYIQRTPKSKKYAQDSRSVLADKSSLGLSFEPQLKEACYSIVAERSLGSRLWDIDGNEYLDILMGLGINLFGHNPPFIKAAIQEQLEKGIQIGSQAELAGEVAQLVSELTGMERVTFSNTGTEAIMTAIRIARTATKRKKIVVFTNSYHGHHDQTLVRAKLTEYAKKAVRRKIDQKSQSNRFLQAITRPIEFGLKSTIDPQAVPAALGIPGSLAKDVLVLEYGNPYSLNVIKSNSKNIAAVLVEPVQSRCPELQPKDFIQQLRTLTQERGIALIFDEMVTGFRIHPGGAQAWFGVQADIATYSKIVGGGLPMSILAGKAKYLDKIDGGMWNFGDNSAPQEKTTFFAGTFCKHPLSLAAAKAALLHLKTQGSTLQEQLNQRTLKLVNRLNTAIKSENIPVHFTHFGSFFAIAMSESSISPLAINLLSYHLLTKGIHLRRGDKGGFLSTAHTDEDINTIFQTFKQGLVELKEAGIISGY</sequence>
<dbReference type="Proteomes" id="UP000017127">
    <property type="component" value="Unassembled WGS sequence"/>
</dbReference>
<dbReference type="GO" id="GO:0030170">
    <property type="term" value="F:pyridoxal phosphate binding"/>
    <property type="evidence" value="ECO:0007669"/>
    <property type="project" value="InterPro"/>
</dbReference>
<keyword evidence="4" id="KW-0808">Transferase</keyword>
<dbReference type="PANTHER" id="PTHR43713">
    <property type="entry name" value="GLUTAMATE-1-SEMIALDEHYDE 2,1-AMINOMUTASE"/>
    <property type="match status" value="1"/>
</dbReference>
<dbReference type="InterPro" id="IPR015424">
    <property type="entry name" value="PyrdxlP-dep_Trfase"/>
</dbReference>
<evidence type="ECO:0000256" key="1">
    <source>
        <dbReference type="ARBA" id="ARBA00001933"/>
    </source>
</evidence>
<accession>U7QFR1</accession>
<organism evidence="4 5">
    <name type="scientific">Lyngbya aestuarii BL J</name>
    <dbReference type="NCBI Taxonomy" id="1348334"/>
    <lineage>
        <taxon>Bacteria</taxon>
        <taxon>Bacillati</taxon>
        <taxon>Cyanobacteriota</taxon>
        <taxon>Cyanophyceae</taxon>
        <taxon>Oscillatoriophycideae</taxon>
        <taxon>Oscillatoriales</taxon>
        <taxon>Microcoleaceae</taxon>
        <taxon>Lyngbya</taxon>
    </lineage>
</organism>
<dbReference type="AlphaFoldDB" id="U7QFR1"/>
<keyword evidence="5" id="KW-1185">Reference proteome</keyword>
<keyword evidence="4" id="KW-0032">Aminotransferase</keyword>
<dbReference type="PATRIC" id="fig|1348334.3.peg.3176"/>
<comment type="cofactor">
    <cofactor evidence="1">
        <name>pyridoxal 5'-phosphate</name>
        <dbReference type="ChEBI" id="CHEBI:597326"/>
    </cofactor>
</comment>
<gene>
    <name evidence="4" type="ORF">M595_3282</name>
</gene>
<dbReference type="InterPro" id="IPR015422">
    <property type="entry name" value="PyrdxlP-dep_Trfase_small"/>
</dbReference>
<dbReference type="CDD" id="cd00610">
    <property type="entry name" value="OAT_like"/>
    <property type="match status" value="1"/>
</dbReference>
<dbReference type="SUPFAM" id="SSF53383">
    <property type="entry name" value="PLP-dependent transferases"/>
    <property type="match status" value="1"/>
</dbReference>
<dbReference type="GO" id="GO:0008483">
    <property type="term" value="F:transaminase activity"/>
    <property type="evidence" value="ECO:0007669"/>
    <property type="project" value="UniProtKB-KW"/>
</dbReference>
<name>U7QFR1_9CYAN</name>
<dbReference type="Pfam" id="PF00202">
    <property type="entry name" value="Aminotran_3"/>
    <property type="match status" value="2"/>
</dbReference>
<dbReference type="InterPro" id="IPR015421">
    <property type="entry name" value="PyrdxlP-dep_Trfase_major"/>
</dbReference>
<keyword evidence="2 3" id="KW-0663">Pyridoxal phosphate</keyword>
<comment type="similarity">
    <text evidence="3">Belongs to the class-III pyridoxal-phosphate-dependent aminotransferase family.</text>
</comment>
<dbReference type="Gene3D" id="3.40.640.10">
    <property type="entry name" value="Type I PLP-dependent aspartate aminotransferase-like (Major domain)"/>
    <property type="match status" value="1"/>
</dbReference>
<proteinExistence type="inferred from homology"/>
<evidence type="ECO:0000313" key="5">
    <source>
        <dbReference type="Proteomes" id="UP000017127"/>
    </source>
</evidence>
<dbReference type="EMBL" id="AUZM01000031">
    <property type="protein sequence ID" value="ERT06748.1"/>
    <property type="molecule type" value="Genomic_DNA"/>
</dbReference>
<dbReference type="RefSeq" id="WP_023067035.1">
    <property type="nucleotide sequence ID" value="NZ_AUZM01000031.1"/>
</dbReference>
<protein>
    <submittedName>
        <fullName evidence="4">Aminotransferase class-III family protein</fullName>
    </submittedName>
</protein>
<reference evidence="4 5" key="1">
    <citation type="journal article" date="2013" name="Front. Microbiol.">
        <title>Comparative genomic analyses of the cyanobacterium, Lyngbya aestuarii BL J, a powerful hydrogen producer.</title>
        <authorList>
            <person name="Kothari A."/>
            <person name="Vaughn M."/>
            <person name="Garcia-Pichel F."/>
        </authorList>
    </citation>
    <scope>NUCLEOTIDE SEQUENCE [LARGE SCALE GENOMIC DNA]</scope>
    <source>
        <strain evidence="4 5">BL J</strain>
    </source>
</reference>
<comment type="caution">
    <text evidence="4">The sequence shown here is derived from an EMBL/GenBank/DDBJ whole genome shotgun (WGS) entry which is preliminary data.</text>
</comment>
<dbReference type="PANTHER" id="PTHR43713:SF3">
    <property type="entry name" value="GLUTAMATE-1-SEMIALDEHYDE 2,1-AMINOMUTASE 1, CHLOROPLASTIC-RELATED"/>
    <property type="match status" value="1"/>
</dbReference>
<dbReference type="OrthoDB" id="9807885at2"/>
<evidence type="ECO:0000256" key="2">
    <source>
        <dbReference type="ARBA" id="ARBA00022898"/>
    </source>
</evidence>
<evidence type="ECO:0000256" key="3">
    <source>
        <dbReference type="RuleBase" id="RU003560"/>
    </source>
</evidence>